<proteinExistence type="predicted"/>
<accession>A0A4Z1JGN2</accession>
<keyword evidence="2" id="KW-1185">Reference proteome</keyword>
<sequence length="68" mass="7946">MSRSSRQDDARLLLISMLTSPSQLRDHMLYRFCFGGRRDCEYESLRDIKPSDISLRLVAQQHPASSRF</sequence>
<comment type="caution">
    <text evidence="1">The sequence shown here is derived from an EMBL/GenBank/DDBJ whole genome shotgun (WGS) entry which is preliminary data.</text>
</comment>
<dbReference type="Proteomes" id="UP000297229">
    <property type="component" value="Unassembled WGS sequence"/>
</dbReference>
<protein>
    <submittedName>
        <fullName evidence="1">Uncharacterized protein</fullName>
    </submittedName>
</protein>
<evidence type="ECO:0000313" key="2">
    <source>
        <dbReference type="Proteomes" id="UP000297229"/>
    </source>
</evidence>
<gene>
    <name evidence="1" type="ORF">BELL_0712g00080</name>
</gene>
<reference evidence="1 2" key="1">
    <citation type="submission" date="2017-12" db="EMBL/GenBank/DDBJ databases">
        <title>Comparative genomics of Botrytis spp.</title>
        <authorList>
            <person name="Valero-Jimenez C.A."/>
            <person name="Tapia P."/>
            <person name="Veloso J."/>
            <person name="Silva-Moreno E."/>
            <person name="Staats M."/>
            <person name="Valdes J.H."/>
            <person name="Van Kan J.A.L."/>
        </authorList>
    </citation>
    <scope>NUCLEOTIDE SEQUENCE [LARGE SCALE GENOMIC DNA]</scope>
    <source>
        <strain evidence="1 2">Be9601</strain>
    </source>
</reference>
<name>A0A4Z1JGN2_9HELO</name>
<evidence type="ECO:0000313" key="1">
    <source>
        <dbReference type="EMBL" id="TGO70532.1"/>
    </source>
</evidence>
<organism evidence="1 2">
    <name type="scientific">Botrytis elliptica</name>
    <dbReference type="NCBI Taxonomy" id="278938"/>
    <lineage>
        <taxon>Eukaryota</taxon>
        <taxon>Fungi</taxon>
        <taxon>Dikarya</taxon>
        <taxon>Ascomycota</taxon>
        <taxon>Pezizomycotina</taxon>
        <taxon>Leotiomycetes</taxon>
        <taxon>Helotiales</taxon>
        <taxon>Sclerotiniaceae</taxon>
        <taxon>Botrytis</taxon>
    </lineage>
</organism>
<dbReference type="EMBL" id="PQXM01000710">
    <property type="protein sequence ID" value="TGO70532.1"/>
    <property type="molecule type" value="Genomic_DNA"/>
</dbReference>
<dbReference type="AlphaFoldDB" id="A0A4Z1JGN2"/>